<dbReference type="InterPro" id="IPR029058">
    <property type="entry name" value="AB_hydrolase_fold"/>
</dbReference>
<dbReference type="OrthoDB" id="9775130at2"/>
<dbReference type="Proteomes" id="UP000280346">
    <property type="component" value="Unassembled WGS sequence"/>
</dbReference>
<keyword evidence="7" id="KW-1185">Reference proteome</keyword>
<dbReference type="Pfam" id="PF00756">
    <property type="entry name" value="Esterase"/>
    <property type="match status" value="1"/>
</dbReference>
<dbReference type="Gene3D" id="2.60.40.10">
    <property type="entry name" value="Immunoglobulins"/>
    <property type="match status" value="1"/>
</dbReference>
<accession>A0A3S0V597</accession>
<dbReference type="InterPro" id="IPR050583">
    <property type="entry name" value="Mycobacterial_A85_antigen"/>
</dbReference>
<comment type="subcellular location">
    <subcellularLocation>
        <location evidence="1">Cytoplasm</location>
    </subcellularLocation>
</comment>
<dbReference type="SUPFAM" id="SSF81296">
    <property type="entry name" value="E set domains"/>
    <property type="match status" value="1"/>
</dbReference>
<dbReference type="PANTHER" id="PTHR48098:SF3">
    <property type="entry name" value="IRON(III) ENTEROBACTIN ESTERASE"/>
    <property type="match status" value="1"/>
</dbReference>
<keyword evidence="2" id="KW-0963">Cytoplasm</keyword>
<dbReference type="InterPro" id="IPR021764">
    <property type="entry name" value="Enterochelin_esterase_N"/>
</dbReference>
<evidence type="ECO:0000256" key="2">
    <source>
        <dbReference type="ARBA" id="ARBA00022490"/>
    </source>
</evidence>
<dbReference type="Gene3D" id="3.40.50.1820">
    <property type="entry name" value="alpha/beta hydrolase"/>
    <property type="match status" value="1"/>
</dbReference>
<comment type="caution">
    <text evidence="6">The sequence shown here is derived from an EMBL/GenBank/DDBJ whole genome shotgun (WGS) entry which is preliminary data.</text>
</comment>
<gene>
    <name evidence="6" type="ORF">EJ913_19310</name>
</gene>
<feature type="domain" description="Enterochelin esterase N-terminal" evidence="5">
    <location>
        <begin position="163"/>
        <end position="267"/>
    </location>
</feature>
<organism evidence="6 7">
    <name type="scientific">Azospirillum doebereinerae</name>
    <dbReference type="NCBI Taxonomy" id="92933"/>
    <lineage>
        <taxon>Bacteria</taxon>
        <taxon>Pseudomonadati</taxon>
        <taxon>Pseudomonadota</taxon>
        <taxon>Alphaproteobacteria</taxon>
        <taxon>Rhodospirillales</taxon>
        <taxon>Azospirillaceae</taxon>
        <taxon>Azospirillum</taxon>
    </lineage>
</organism>
<reference evidence="6 7" key="1">
    <citation type="submission" date="2018-12" db="EMBL/GenBank/DDBJ databases">
        <authorList>
            <person name="Yang Y."/>
        </authorList>
    </citation>
    <scope>NUCLEOTIDE SEQUENCE [LARGE SCALE GENOMIC DNA]</scope>
    <source>
        <strain evidence="6 7">GSF71</strain>
    </source>
</reference>
<keyword evidence="3" id="KW-0378">Hydrolase</keyword>
<dbReference type="PANTHER" id="PTHR48098">
    <property type="entry name" value="ENTEROCHELIN ESTERASE-RELATED"/>
    <property type="match status" value="1"/>
</dbReference>
<proteinExistence type="inferred from homology"/>
<evidence type="ECO:0000256" key="4">
    <source>
        <dbReference type="ARBA" id="ARBA00024201"/>
    </source>
</evidence>
<sequence length="517" mass="54938">MGLTMSPAPAGEPLAVAVPVGGGIGHAGGEAVHPLAVAEGDYVEGVLDGGGTPVDLRLVDAEGRPVRLLLDGSVGRTTFRFVAAVGHAALRLTARGAGAYTLALTRKLGMGEQLAPPRVYPSPAIAALAEALERGEGTDAFWEQVAQTGTPLVEPHGAGMVAMTFLVRGAKRNVRILGGPSSDHEALERLGGSDVWFKSFMVPDTTRLSYQIAPDIPEFPGTCRECREAILAQTQVDPLNRHPWPAEAPDRFNQHSLVALPAAPPQPGVGVHGAPQGRLIAERFRSERLGNEREVAVYTPAGFDPGNPETILLLMFDGQEYRTRMPVPAILDALVAEGRLPPVVGVFIANPDAAARARELPGNPAFAAMLAEELLPWVAERTGLTPRADRTVLAGSSYGGLAAATAALAHPERFGNALSISGSFWWHPDASPRERPEHVAGLVARGERLPVRFFLGAGLFEYGRDGEVGILESSRHLRDVLEAKDYDVTYREYAAGHDYYAWQGVLGDGLLALFGGK</sequence>
<dbReference type="InterPro" id="IPR000801">
    <property type="entry name" value="Esterase-like"/>
</dbReference>
<dbReference type="GO" id="GO:0006826">
    <property type="term" value="P:iron ion transport"/>
    <property type="evidence" value="ECO:0007669"/>
    <property type="project" value="InterPro"/>
</dbReference>
<evidence type="ECO:0000256" key="3">
    <source>
        <dbReference type="ARBA" id="ARBA00022801"/>
    </source>
</evidence>
<dbReference type="InterPro" id="IPR013783">
    <property type="entry name" value="Ig-like_fold"/>
</dbReference>
<dbReference type="SUPFAM" id="SSF53474">
    <property type="entry name" value="alpha/beta-Hydrolases"/>
    <property type="match status" value="1"/>
</dbReference>
<comment type="similarity">
    <text evidence="4">Belongs to the Fes family.</text>
</comment>
<dbReference type="GO" id="GO:0005737">
    <property type="term" value="C:cytoplasm"/>
    <property type="evidence" value="ECO:0007669"/>
    <property type="project" value="UniProtKB-SubCell"/>
</dbReference>
<evidence type="ECO:0000256" key="1">
    <source>
        <dbReference type="ARBA" id="ARBA00004496"/>
    </source>
</evidence>
<dbReference type="Pfam" id="PF11806">
    <property type="entry name" value="Enterochelin_N"/>
    <property type="match status" value="1"/>
</dbReference>
<protein>
    <submittedName>
        <fullName evidence="6">Enterochelin esterase</fullName>
    </submittedName>
</protein>
<evidence type="ECO:0000259" key="5">
    <source>
        <dbReference type="Pfam" id="PF11806"/>
    </source>
</evidence>
<evidence type="ECO:0000313" key="7">
    <source>
        <dbReference type="Proteomes" id="UP000280346"/>
    </source>
</evidence>
<dbReference type="InterPro" id="IPR014756">
    <property type="entry name" value="Ig_E-set"/>
</dbReference>
<name>A0A3S0V597_9PROT</name>
<dbReference type="AlphaFoldDB" id="A0A3S0V597"/>
<dbReference type="NCBIfam" id="NF007758">
    <property type="entry name" value="PRK10439.1"/>
    <property type="match status" value="1"/>
</dbReference>
<dbReference type="GO" id="GO:0005506">
    <property type="term" value="F:iron ion binding"/>
    <property type="evidence" value="ECO:0007669"/>
    <property type="project" value="InterPro"/>
</dbReference>
<evidence type="ECO:0000313" key="6">
    <source>
        <dbReference type="EMBL" id="RUQ67896.1"/>
    </source>
</evidence>
<dbReference type="GO" id="GO:0008849">
    <property type="term" value="F:enterochelin esterase activity"/>
    <property type="evidence" value="ECO:0007669"/>
    <property type="project" value="InterPro"/>
</dbReference>
<dbReference type="EMBL" id="RZIJ01000016">
    <property type="protein sequence ID" value="RUQ67896.1"/>
    <property type="molecule type" value="Genomic_DNA"/>
</dbReference>